<evidence type="ECO:0000313" key="1">
    <source>
        <dbReference type="EMBL" id="GBH33941.1"/>
    </source>
</evidence>
<comment type="caution">
    <text evidence="1">The sequence shown here is derived from an EMBL/GenBank/DDBJ whole genome shotgun (WGS) entry which is preliminary data.</text>
</comment>
<dbReference type="EMBL" id="BGKI01000004">
    <property type="protein sequence ID" value="GBH33941.1"/>
    <property type="molecule type" value="Genomic_DNA"/>
</dbReference>
<dbReference type="AlphaFoldDB" id="A0A2S2KQY4"/>
<gene>
    <name evidence="1" type="ORF">NZNM25_07320</name>
</gene>
<dbReference type="GeneID" id="76208943"/>
<reference evidence="1 2" key="1">
    <citation type="submission" date="2018-05" db="EMBL/GenBank/DDBJ databases">
        <title>genome sequencing of Nitrosopumilus sp. NM25.</title>
        <authorList>
            <person name="Mori K."/>
            <person name="Nakagawa T."/>
        </authorList>
    </citation>
    <scope>NUCLEOTIDE SEQUENCE [LARGE SCALE GENOMIC DNA]</scope>
    <source>
        <strain evidence="1 2">NM25</strain>
    </source>
</reference>
<keyword evidence="2" id="KW-1185">Reference proteome</keyword>
<protein>
    <submittedName>
        <fullName evidence="1">Uncharacterized protein</fullName>
    </submittedName>
</protein>
<accession>A0A2S2KQY4</accession>
<name>A0A2S2KQY4_9ARCH</name>
<proteinExistence type="predicted"/>
<organism evidence="1 2">
    <name type="scientific">Nitrosopumilus zosterae</name>
    <dbReference type="NCBI Taxonomy" id="718286"/>
    <lineage>
        <taxon>Archaea</taxon>
        <taxon>Nitrososphaerota</taxon>
        <taxon>Nitrososphaeria</taxon>
        <taxon>Nitrosopumilales</taxon>
        <taxon>Nitrosopumilaceae</taxon>
        <taxon>Nitrosopumilus</taxon>
    </lineage>
</organism>
<evidence type="ECO:0000313" key="2">
    <source>
        <dbReference type="Proteomes" id="UP000245829"/>
    </source>
</evidence>
<dbReference type="OrthoDB" id="3307at2157"/>
<dbReference type="Proteomes" id="UP000245829">
    <property type="component" value="Unassembled WGS sequence"/>
</dbReference>
<sequence length="192" mass="22487">MNKSLILLPLIAIPIIFILISPQDSKKYSELDLTGQDAILKVGEDFIKQASVEPLDQDHILNELREITEEEIRKETQIHDPTESEKIFTNGMKLSDDYNRISFEYSTEKLNVTEFFSKLLDFKIKYEKYMTAIDSYIGDEDILILKNSMVKEYEKINEQITLIKNSGTIDDEWESKTEFDKYKQYLPSMFDS</sequence>
<dbReference type="RefSeq" id="WP_109876594.1">
    <property type="nucleotide sequence ID" value="NZ_AP026695.1"/>
</dbReference>